<dbReference type="EMBL" id="CP028774">
    <property type="protein sequence ID" value="AWU74974.1"/>
    <property type="molecule type" value="Genomic_DNA"/>
</dbReference>
<accession>A0A099NZF4</accession>
<dbReference type="KEGG" id="pkz:C5L36_0B02360"/>
<dbReference type="HOGENOM" id="CLU_593206_0_0_1"/>
<feature type="compositionally biased region" description="Polar residues" evidence="1">
    <location>
        <begin position="403"/>
        <end position="413"/>
    </location>
</feature>
<feature type="compositionally biased region" description="Basic and acidic residues" evidence="1">
    <location>
        <begin position="11"/>
        <end position="29"/>
    </location>
</feature>
<evidence type="ECO:0000313" key="7">
    <source>
        <dbReference type="Proteomes" id="UP000249293"/>
    </source>
</evidence>
<evidence type="ECO:0000313" key="6">
    <source>
        <dbReference type="Proteomes" id="UP000195871"/>
    </source>
</evidence>
<evidence type="ECO:0000313" key="3">
    <source>
        <dbReference type="EMBL" id="KGK38198.1"/>
    </source>
</evidence>
<dbReference type="Proteomes" id="UP000249293">
    <property type="component" value="Chromosome 2"/>
</dbReference>
<proteinExistence type="predicted"/>
<dbReference type="Proteomes" id="UP000195871">
    <property type="component" value="Unassembled WGS sequence"/>
</dbReference>
<feature type="compositionally biased region" description="Low complexity" evidence="1">
    <location>
        <begin position="387"/>
        <end position="396"/>
    </location>
</feature>
<dbReference type="GeneID" id="40382739"/>
<evidence type="ECO:0000256" key="1">
    <source>
        <dbReference type="SAM" id="MobiDB-lite"/>
    </source>
</evidence>
<dbReference type="VEuPathDB" id="FungiDB:C5L36_0B02360"/>
<feature type="region of interest" description="Disordered" evidence="1">
    <location>
        <begin position="377"/>
        <end position="436"/>
    </location>
</feature>
<feature type="compositionally biased region" description="Low complexity" evidence="1">
    <location>
        <begin position="217"/>
        <end position="257"/>
    </location>
</feature>
<reference evidence="5" key="1">
    <citation type="journal article" date="2014" name="Microb. Cell Fact.">
        <title>Exploiting Issatchenkia orientalis SD108 for succinic acid production.</title>
        <authorList>
            <person name="Xiao H."/>
            <person name="Shao Z."/>
            <person name="Jiang Y."/>
            <person name="Dole S."/>
            <person name="Zhao H."/>
        </authorList>
    </citation>
    <scope>NUCLEOTIDE SEQUENCE [LARGE SCALE GENOMIC DNA]</scope>
    <source>
        <strain evidence="5">SD108</strain>
    </source>
</reference>
<sequence length="461" mass="49713">MYSPTTTPHLDSFRFRRDSHNHASVDSRNARFTTGPTPSPSSSNLHDQDPLASSSANNQLRKTATANSNTGDNYSITSSYSEASYNSRADNSLIFERLVQDPLIEGQPIPSSLPRHHTSETFIPASLDTTTHMIRNNTIDIHDLNEPTEFGFNSRKSSLANLEAALGGSSSNLSSRRPSSANLPTLNSFRSANLSRVSTTSSFSNLTDAFQKSQYPNSNTTTTTTTTPTAAANNTNNNNNNNHNNNANSSTCNLNQNSNINLLPPLSKSVTSTSVSSYASQRAQNAPVSPLQKNKSFYSYADIIAQDDQDSKFAIRRPSISTSLSNQKMARTGSFGSCNSPRSPSVCGSLCNPTNVNSPNSLRTNSFSANQRLRNTSPTFKVDSHSDNNNNTSNNNNDDDSIFSMSGLNNTPKRSVGFSGRPISSSTMRGSISQNSVLTTSNIDHLLKSTTSNESAASDKS</sequence>
<dbReference type="AlphaFoldDB" id="A0A099NZF4"/>
<keyword evidence="7" id="KW-1185">Reference proteome</keyword>
<reference evidence="3" key="2">
    <citation type="submission" date="2014-08" db="EMBL/GenBank/DDBJ databases">
        <title>Exploiting Issatchenkia orientalis SD108 for Succinic Acid Production.</title>
        <authorList>
            <person name="Xiao H."/>
            <person name="Shao Z."/>
            <person name="Jiang Y."/>
            <person name="Dole S."/>
            <person name="Zhao H."/>
        </authorList>
    </citation>
    <scope>NUCLEOTIDE SEQUENCE [LARGE SCALE GENOMIC DNA]</scope>
    <source>
        <strain evidence="3">SD108</strain>
    </source>
</reference>
<dbReference type="OrthoDB" id="5364312at2759"/>
<reference evidence="4 6" key="3">
    <citation type="submission" date="2017-05" db="EMBL/GenBank/DDBJ databases">
        <title>The Genome Sequence of Candida krusei Ckrusei653.</title>
        <authorList>
            <person name="Cuomo C."/>
            <person name="Forche A."/>
            <person name="Young S."/>
            <person name="Abouelleil A."/>
            <person name="Cao P."/>
            <person name="Chapman S."/>
            <person name="Cusick C."/>
            <person name="Shea T."/>
            <person name="Nusbaum C."/>
            <person name="Birren B."/>
        </authorList>
    </citation>
    <scope>NUCLEOTIDE SEQUENCE [LARGE SCALE GENOMIC DNA]</scope>
    <source>
        <strain evidence="4 6">Ckrusei653</strain>
    </source>
</reference>
<dbReference type="RefSeq" id="XP_029320451.1">
    <property type="nucleotide sequence ID" value="XM_029464592.1"/>
</dbReference>
<dbReference type="EMBL" id="JQFK01000023">
    <property type="protein sequence ID" value="KGK38198.1"/>
    <property type="molecule type" value="Genomic_DNA"/>
</dbReference>
<evidence type="ECO:0000313" key="4">
    <source>
        <dbReference type="EMBL" id="OUT21220.1"/>
    </source>
</evidence>
<gene>
    <name evidence="2" type="ORF">C5L36_0B02360</name>
    <name evidence="4" type="ORF">CAS74_003335</name>
    <name evidence="3" type="ORF">JL09_g2657</name>
</gene>
<evidence type="ECO:0000313" key="2">
    <source>
        <dbReference type="EMBL" id="AWU74974.1"/>
    </source>
</evidence>
<dbReference type="eggNOG" id="ENOG502SZWP">
    <property type="taxonomic scope" value="Eukaryota"/>
</dbReference>
<organism evidence="3 5">
    <name type="scientific">Pichia kudriavzevii</name>
    <name type="common">Yeast</name>
    <name type="synonym">Issatchenkia orientalis</name>
    <dbReference type="NCBI Taxonomy" id="4909"/>
    <lineage>
        <taxon>Eukaryota</taxon>
        <taxon>Fungi</taxon>
        <taxon>Dikarya</taxon>
        <taxon>Ascomycota</taxon>
        <taxon>Saccharomycotina</taxon>
        <taxon>Pichiomycetes</taxon>
        <taxon>Pichiales</taxon>
        <taxon>Pichiaceae</taxon>
        <taxon>Pichia</taxon>
    </lineage>
</organism>
<protein>
    <submittedName>
        <fullName evidence="3">Uncharacterized protein</fullName>
    </submittedName>
</protein>
<feature type="compositionally biased region" description="Low complexity" evidence="1">
    <location>
        <begin position="33"/>
        <end position="43"/>
    </location>
</feature>
<reference evidence="2 7" key="4">
    <citation type="submission" date="2018-06" db="EMBL/GenBank/DDBJ databases">
        <title>Population genomics shows no distinction between pathogenic Candida krusei and environmental Pichia kudriavzevii: One species, four names.</title>
        <authorList>
            <person name="Douglass A.P."/>
            <person name="Offei B."/>
            <person name="Braun-Galleani S."/>
            <person name="Coughlan A.Y."/>
            <person name="Martos A."/>
            <person name="Ortiz-Merino R.A."/>
            <person name="Byrne K.P."/>
            <person name="Wolfe K.H."/>
        </authorList>
    </citation>
    <scope>NUCLEOTIDE SEQUENCE [LARGE SCALE GENOMIC DNA]</scope>
    <source>
        <strain evidence="2 7">CBS573</strain>
    </source>
</reference>
<dbReference type="Proteomes" id="UP000029867">
    <property type="component" value="Unassembled WGS sequence"/>
</dbReference>
<feature type="region of interest" description="Disordered" evidence="1">
    <location>
        <begin position="1"/>
        <end position="54"/>
    </location>
</feature>
<feature type="region of interest" description="Disordered" evidence="1">
    <location>
        <begin position="212"/>
        <end position="265"/>
    </location>
</feature>
<feature type="compositionally biased region" description="Polar residues" evidence="1">
    <location>
        <begin position="422"/>
        <end position="436"/>
    </location>
</feature>
<dbReference type="EMBL" id="NHMM01000005">
    <property type="protein sequence ID" value="OUT21220.1"/>
    <property type="molecule type" value="Genomic_DNA"/>
</dbReference>
<name>A0A099NZF4_PICKU</name>
<evidence type="ECO:0000313" key="5">
    <source>
        <dbReference type="Proteomes" id="UP000029867"/>
    </source>
</evidence>